<evidence type="ECO:0000313" key="4">
    <source>
        <dbReference type="Proteomes" id="UP001470230"/>
    </source>
</evidence>
<dbReference type="PROSITE" id="PS50127">
    <property type="entry name" value="UBC_2"/>
    <property type="match status" value="1"/>
</dbReference>
<dbReference type="InterPro" id="IPR000608">
    <property type="entry name" value="UBC"/>
</dbReference>
<dbReference type="Gene3D" id="3.40.50.410">
    <property type="entry name" value="von Willebrand factor, type A domain"/>
    <property type="match status" value="1"/>
</dbReference>
<dbReference type="SUPFAM" id="SSF54495">
    <property type="entry name" value="UBC-like"/>
    <property type="match status" value="1"/>
</dbReference>
<dbReference type="EMBL" id="JAPFFF010000053">
    <property type="protein sequence ID" value="KAK8839118.1"/>
    <property type="molecule type" value="Genomic_DNA"/>
</dbReference>
<dbReference type="InterPro" id="IPR016135">
    <property type="entry name" value="UBQ-conjugating_enzyme/RWD"/>
</dbReference>
<dbReference type="PANTHER" id="PTHR24067">
    <property type="entry name" value="UBIQUITIN-CONJUGATING ENZYME E2"/>
    <property type="match status" value="1"/>
</dbReference>
<keyword evidence="4" id="KW-1185">Reference proteome</keyword>
<dbReference type="Pfam" id="PF00092">
    <property type="entry name" value="VWA"/>
    <property type="match status" value="1"/>
</dbReference>
<evidence type="ECO:0000259" key="2">
    <source>
        <dbReference type="PROSITE" id="PS50234"/>
    </source>
</evidence>
<dbReference type="CDD" id="cd00195">
    <property type="entry name" value="UBCc_UEV"/>
    <property type="match status" value="1"/>
</dbReference>
<dbReference type="SMART" id="SM00327">
    <property type="entry name" value="VWA"/>
    <property type="match status" value="1"/>
</dbReference>
<proteinExistence type="predicted"/>
<comment type="caution">
    <text evidence="3">The sequence shown here is derived from an EMBL/GenBank/DDBJ whole genome shotgun (WGS) entry which is preliminary data.</text>
</comment>
<dbReference type="InterPro" id="IPR036465">
    <property type="entry name" value="vWFA_dom_sf"/>
</dbReference>
<evidence type="ECO:0008006" key="5">
    <source>
        <dbReference type="Google" id="ProtNLM"/>
    </source>
</evidence>
<evidence type="ECO:0000313" key="3">
    <source>
        <dbReference type="EMBL" id="KAK8839118.1"/>
    </source>
</evidence>
<gene>
    <name evidence="3" type="ORF">M9Y10_032590</name>
</gene>
<name>A0ABR2GZP1_9EUKA</name>
<protein>
    <recommendedName>
        <fullName evidence="5">UBC core domain-containing protein</fullName>
    </recommendedName>
</protein>
<accession>A0ABR2GZP1</accession>
<dbReference type="CDD" id="cd00198">
    <property type="entry name" value="vWFA"/>
    <property type="match status" value="1"/>
</dbReference>
<sequence length="1000" mass="114304">MTLTVEYKLRKGAVNTINVPDASTVGDLLIAVNKKHHLKLQYVYYVKESAICDLEDPLDGYSDSLFFYIDNDQSFNAEDFKDDDVDDAKDYYPKIPILIDYPKVDDEKHFDPLLETGKTNPFKLRYKIQKFPDHPKADVFYVYSTKDYQSMTIPTEIKIPLSSTYDSTEKAIRKALNIPSDLQIHIYLTSGAPFPKKYGPKKTDNKLANFFNSIDSKHILYAIITRPIPQKLLDSIVQEVCCAANENMKLLISPMANCSEVGYSRMACLLGTFYYKGIKTYSFINSIARCTGFAPLVSCLTSMMYHDPINGLMYVTVTASLHCLFSHLLTDKTKKEAVFDRCLECACYVVRAQDSYENDNKGKDKDIYRNTIIVIEKKEESVGPFDKYLINCEVDGAFYEYAPDISDKNDYEVTVLERPSKPDVIKKMFPKFASFKPLPPLSTRMANLTCIIQYVNNRTLLFLGDFNEDESEDTLNIIDPFVGKIQKANVNKLSEEVAKYTNNSESLIDSDEVEDLIVILLDKSGSMIKKLNGKIALTDIKDDKTKKDPTDPKHGLPVVADTNRILIARQFILSFINRSFGFRLPQLISLISFNENSTIECDFTPLGPIVEQALDKVQTKGDSKIWDALDFSIDRLLELNKNHQYPNAKLRVLIFSDGDDSGSTKKKEEVCQRAINSNIVVDSIILSTIENCINLGKLSHFTGGYSFRSEDVNEINSLFEKEAFLSFGLRSAVVLPSVPITEKLFNDATFMFDQDCDNYDFITKTLNTNLSTPNYVMSLAKRERPLPSDRYYIRLLKELKKIQLEKDDTIKVYVRSGNIKSWKVYLKGPEGTRYSKKWWYLSITFTEAYPLQPPLFRFISIPYHINISEDGRVCASFLYKMYKSSFSVLELINKVKNLLKNPEEKSPIQIFKMMMYKYDKVEFNERIDESCEDAHDSVKGYIGKIVVNDDPKFKVSKNDFEGNSVEDDMDAELNNIFNHHEVVTDYEGFALISSPIDDSD</sequence>
<evidence type="ECO:0000259" key="1">
    <source>
        <dbReference type="PROSITE" id="PS50127"/>
    </source>
</evidence>
<dbReference type="Pfam" id="PF00179">
    <property type="entry name" value="UQ_con"/>
    <property type="match status" value="1"/>
</dbReference>
<dbReference type="SUPFAM" id="SSF53300">
    <property type="entry name" value="vWA-like"/>
    <property type="match status" value="1"/>
</dbReference>
<reference evidence="3 4" key="1">
    <citation type="submission" date="2024-04" db="EMBL/GenBank/DDBJ databases">
        <title>Tritrichomonas musculus Genome.</title>
        <authorList>
            <person name="Alves-Ferreira E."/>
            <person name="Grigg M."/>
            <person name="Lorenzi H."/>
            <person name="Galac M."/>
        </authorList>
    </citation>
    <scope>NUCLEOTIDE SEQUENCE [LARGE SCALE GENOMIC DNA]</scope>
    <source>
        <strain evidence="3 4">EAF2021</strain>
    </source>
</reference>
<dbReference type="Gene3D" id="3.10.110.10">
    <property type="entry name" value="Ubiquitin Conjugating Enzyme"/>
    <property type="match status" value="1"/>
</dbReference>
<dbReference type="PROSITE" id="PS50234">
    <property type="entry name" value="VWFA"/>
    <property type="match status" value="1"/>
</dbReference>
<dbReference type="InterPro" id="IPR002035">
    <property type="entry name" value="VWF_A"/>
</dbReference>
<dbReference type="SMART" id="SM00212">
    <property type="entry name" value="UBCc"/>
    <property type="match status" value="1"/>
</dbReference>
<dbReference type="InterPro" id="IPR050113">
    <property type="entry name" value="Ub_conjugating_enzyme"/>
</dbReference>
<feature type="domain" description="VWFA" evidence="2">
    <location>
        <begin position="516"/>
        <end position="722"/>
    </location>
</feature>
<dbReference type="Proteomes" id="UP001470230">
    <property type="component" value="Unassembled WGS sequence"/>
</dbReference>
<organism evidence="3 4">
    <name type="scientific">Tritrichomonas musculus</name>
    <dbReference type="NCBI Taxonomy" id="1915356"/>
    <lineage>
        <taxon>Eukaryota</taxon>
        <taxon>Metamonada</taxon>
        <taxon>Parabasalia</taxon>
        <taxon>Tritrichomonadida</taxon>
        <taxon>Tritrichomonadidae</taxon>
        <taxon>Tritrichomonas</taxon>
    </lineage>
</organism>
<feature type="domain" description="UBC core" evidence="1">
    <location>
        <begin position="790"/>
        <end position="936"/>
    </location>
</feature>